<dbReference type="OrthoDB" id="220028at2"/>
<dbReference type="InterPro" id="IPR027417">
    <property type="entry name" value="P-loop_NTPase"/>
</dbReference>
<evidence type="ECO:0000256" key="3">
    <source>
        <dbReference type="ARBA" id="ARBA00022723"/>
    </source>
</evidence>
<gene>
    <name evidence="10" type="ORF">BG55_10900</name>
</gene>
<evidence type="ECO:0000256" key="5">
    <source>
        <dbReference type="ARBA" id="ARBA00022801"/>
    </source>
</evidence>
<dbReference type="PROSITE" id="PS51643">
    <property type="entry name" value="HD_CAS3"/>
    <property type="match status" value="1"/>
</dbReference>
<comment type="similarity">
    <text evidence="1">In the N-terminal section; belongs to the CRISPR-associated nuclease Cas3-HD family.</text>
</comment>
<dbReference type="GO" id="GO:0004386">
    <property type="term" value="F:helicase activity"/>
    <property type="evidence" value="ECO:0007669"/>
    <property type="project" value="UniProtKB-KW"/>
</dbReference>
<dbReference type="GO" id="GO:0016787">
    <property type="term" value="F:hydrolase activity"/>
    <property type="evidence" value="ECO:0007669"/>
    <property type="project" value="UniProtKB-KW"/>
</dbReference>
<reference evidence="10 11" key="1">
    <citation type="submission" date="2014-02" db="EMBL/GenBank/DDBJ databases">
        <title>Draft genome of Erwinia mallotivora strain BT-MARDI, a papaya dieback pathogen.</title>
        <authorList>
            <person name="Redzuan R."/>
            <person name="Abu Bakar N."/>
            <person name="Badrun R."/>
            <person name="Mohd Raih M.F."/>
            <person name="Rozano L."/>
            <person name="Mat Amin N."/>
        </authorList>
    </citation>
    <scope>NUCLEOTIDE SEQUENCE [LARGE SCALE GENOMIC DNA]</scope>
    <source>
        <strain evidence="10 11">BT-MARDI</strain>
    </source>
</reference>
<dbReference type="AlphaFoldDB" id="A0A014PXH4"/>
<dbReference type="Proteomes" id="UP000019918">
    <property type="component" value="Unassembled WGS sequence"/>
</dbReference>
<keyword evidence="6" id="KW-0347">Helicase</keyword>
<evidence type="ECO:0000256" key="7">
    <source>
        <dbReference type="ARBA" id="ARBA00022840"/>
    </source>
</evidence>
<name>A0A014PXH4_9GAMM</name>
<comment type="similarity">
    <text evidence="2">In the central section; belongs to the CRISPR-associated helicase Cas3 family.</text>
</comment>
<dbReference type="InterPro" id="IPR054712">
    <property type="entry name" value="Cas3-like_dom"/>
</dbReference>
<dbReference type="GO" id="GO:0051607">
    <property type="term" value="P:defense response to virus"/>
    <property type="evidence" value="ECO:0007669"/>
    <property type="project" value="UniProtKB-KW"/>
</dbReference>
<feature type="domain" description="HD Cas3-type" evidence="9">
    <location>
        <begin position="91"/>
        <end position="321"/>
    </location>
</feature>
<keyword evidence="11" id="KW-1185">Reference proteome</keyword>
<dbReference type="InterPro" id="IPR038257">
    <property type="entry name" value="CRISPR-assoc_Cas3_HD_sf"/>
</dbReference>
<dbReference type="NCBIfam" id="TIGR02562">
    <property type="entry name" value="cas3_yersinia"/>
    <property type="match status" value="1"/>
</dbReference>
<evidence type="ECO:0000313" key="11">
    <source>
        <dbReference type="Proteomes" id="UP000019918"/>
    </source>
</evidence>
<dbReference type="SUPFAM" id="SSF52540">
    <property type="entry name" value="P-loop containing nucleoside triphosphate hydrolases"/>
    <property type="match status" value="1"/>
</dbReference>
<dbReference type="InterPro" id="IPR013395">
    <property type="entry name" value="CRISPR-assoc_Cas3_yers"/>
</dbReference>
<keyword evidence="8" id="KW-0051">Antiviral defense</keyword>
<keyword evidence="4" id="KW-0547">Nucleotide-binding</keyword>
<dbReference type="GO" id="GO:0005524">
    <property type="term" value="F:ATP binding"/>
    <property type="evidence" value="ECO:0007669"/>
    <property type="project" value="UniProtKB-KW"/>
</dbReference>
<dbReference type="Pfam" id="PF22590">
    <property type="entry name" value="Cas3-like_C_2"/>
    <property type="match status" value="1"/>
</dbReference>
<dbReference type="Pfam" id="PF21384">
    <property type="entry name" value="Cas3_I-F_Cas2"/>
    <property type="match status" value="1"/>
</dbReference>
<dbReference type="RefSeq" id="WP_034937156.1">
    <property type="nucleotide sequence ID" value="NZ_JFHN01000045.1"/>
</dbReference>
<evidence type="ECO:0000256" key="6">
    <source>
        <dbReference type="ARBA" id="ARBA00022806"/>
    </source>
</evidence>
<accession>A0A014PXH4</accession>
<organism evidence="10 11">
    <name type="scientific">Erwinia mallotivora</name>
    <dbReference type="NCBI Taxonomy" id="69222"/>
    <lineage>
        <taxon>Bacteria</taxon>
        <taxon>Pseudomonadati</taxon>
        <taxon>Pseudomonadota</taxon>
        <taxon>Gammaproteobacteria</taxon>
        <taxon>Enterobacterales</taxon>
        <taxon>Erwiniaceae</taxon>
        <taxon>Erwinia</taxon>
    </lineage>
</organism>
<evidence type="ECO:0000256" key="8">
    <source>
        <dbReference type="ARBA" id="ARBA00023118"/>
    </source>
</evidence>
<sequence length="1082" mass="123802">MNILLVSQCHKRALTETRRILDQFAERKGDRTWQTAITLEGLNTLRKLLKKTARRNTAVACHWIKSSNQTELVWIVGNLRRFNPQGAVPTDTTERDILKNHSENQWHCGESISLLAALAGLFHDFGKANQLFQDTLKGEGKRFQPWRHEWISLRLFCAWVANRTDPQWLTALSQVTEEDEQQIWQNLCQDPYPPYQNPFINLPPVATTVAWLILSHHRLPACSADTDYPPDITRMSDWLTGQLTAEWNSTNHLQNWTKEGLAAVWRFPHGTPLRSAVWREKAKKFAGRALKLPSLSRFGGLDHRFSSHMARLVLMLADHHYSALPATTGWQAPDSKIWANTCQQTKALKQRLDEHNIGVSQNALLLGRCLPQLRTTLPAITRHKGFKQRSKEERFRWQDKAFELATSLGERTKVQGFFGINMASTGCGKTFANARIMYALADEKQGCRFSVALGLRTLTLQTGEALREKLHLQDDDLAVLIGSQPVRQLHDFWSKKVAISSDDSHDAEEAIFAEHQYVRYDGTLDDGRLSQWLRRSPELHQLISAPVLVSTIDHLIGATEGTRGGKQIAPMLRLLTADLVLDEPDDFDKNDLPALCRLVNWAGLLGCRVLLSSATLPPDLVQALFSAYRAGRADYQYACGEPDLPVSICCAWFDEYDCAHHDITAIKNFVQHHDDFVKKRVSKLQDAEVLRRGELLAVNPPTPREKDVLDSMAAKLLKAMHSLHTRHHQRHKSGKTLSVGLIRMANIDPLVAVARRLLQTAAPEDFRLHYCVYHSQHPLAMRSQIERRLDATLTRYDEQAIWQTSEVSHIFDTPEKHHLFVVLASPVAEVGRDHDYDWAIAEPSSVRSLIQLAGRIQRHRRKECQSANLLILQKNRKALKNVELAYCRPGFESVRFPLRSHDLNAILQPYQYEVMNAIPRMQRRDDEQPETNLAALEHTALQAMLIKPERPGYYYAAQWWREQATWSGEQQRITPFRRSTPEELYCLWMEDESDSPLFKFPDVVPGQWKVSADFQPCELRFASGVSPWIAVDYLPVYQQLADELHMELRQVSQRFGEINLAEKRGDERWLYHPLLGVFGALD</sequence>
<protein>
    <submittedName>
        <fullName evidence="10">CRISPR-associated protein Cas3</fullName>
    </submittedName>
</protein>
<comment type="caution">
    <text evidence="10">The sequence shown here is derived from an EMBL/GenBank/DDBJ whole genome shotgun (WGS) entry which is preliminary data.</text>
</comment>
<evidence type="ECO:0000256" key="1">
    <source>
        <dbReference type="ARBA" id="ARBA00006847"/>
    </source>
</evidence>
<dbReference type="Gene3D" id="1.10.3210.30">
    <property type="match status" value="1"/>
</dbReference>
<proteinExistence type="inferred from homology"/>
<dbReference type="InterPro" id="IPR048823">
    <property type="entry name" value="Cas3_I-F_Cas2"/>
</dbReference>
<dbReference type="GO" id="GO:0046872">
    <property type="term" value="F:metal ion binding"/>
    <property type="evidence" value="ECO:0007669"/>
    <property type="project" value="UniProtKB-KW"/>
</dbReference>
<evidence type="ECO:0000256" key="2">
    <source>
        <dbReference type="ARBA" id="ARBA00009046"/>
    </source>
</evidence>
<evidence type="ECO:0000313" key="10">
    <source>
        <dbReference type="EMBL" id="EXU75647.1"/>
    </source>
</evidence>
<keyword evidence="7" id="KW-0067">ATP-binding</keyword>
<evidence type="ECO:0000259" key="9">
    <source>
        <dbReference type="PROSITE" id="PS51643"/>
    </source>
</evidence>
<dbReference type="PATRIC" id="fig|69222.5.peg.2264"/>
<evidence type="ECO:0000256" key="4">
    <source>
        <dbReference type="ARBA" id="ARBA00022741"/>
    </source>
</evidence>
<dbReference type="InterPro" id="IPR006483">
    <property type="entry name" value="CRISPR-assoc_Cas3_HD"/>
</dbReference>
<keyword evidence="5" id="KW-0378">Hydrolase</keyword>
<dbReference type="EMBL" id="JFHN01000045">
    <property type="protein sequence ID" value="EXU75647.1"/>
    <property type="molecule type" value="Genomic_DNA"/>
</dbReference>
<dbReference type="STRING" id="69222.BG55_10900"/>
<keyword evidence="3" id="KW-0479">Metal-binding</keyword>